<dbReference type="AlphaFoldDB" id="A0A4R4RVA2"/>
<evidence type="ECO:0000256" key="11">
    <source>
        <dbReference type="SAM" id="MobiDB-lite"/>
    </source>
</evidence>
<evidence type="ECO:0000256" key="9">
    <source>
        <dbReference type="ARBA" id="ARBA00029829"/>
    </source>
</evidence>
<keyword evidence="7" id="KW-0472">Membrane</keyword>
<proteinExistence type="predicted"/>
<keyword evidence="6" id="KW-0805">Transcription regulation</keyword>
<reference evidence="14 15" key="1">
    <citation type="submission" date="2019-02" db="EMBL/GenBank/DDBJ databases">
        <title>Draft genome sequences of novel Actinobacteria.</title>
        <authorList>
            <person name="Sahin N."/>
            <person name="Ay H."/>
            <person name="Saygin H."/>
        </authorList>
    </citation>
    <scope>NUCLEOTIDE SEQUENCE [LARGE SCALE GENOMIC DNA]</scope>
    <source>
        <strain evidence="14 15">KC603</strain>
    </source>
</reference>
<organism evidence="14 15">
    <name type="scientific">Jiangella ureilytica</name>
    <dbReference type="NCBI Taxonomy" id="2530374"/>
    <lineage>
        <taxon>Bacteria</taxon>
        <taxon>Bacillati</taxon>
        <taxon>Actinomycetota</taxon>
        <taxon>Actinomycetes</taxon>
        <taxon>Jiangellales</taxon>
        <taxon>Jiangellaceae</taxon>
        <taxon>Jiangella</taxon>
    </lineage>
</organism>
<keyword evidence="3" id="KW-1003">Cell membrane</keyword>
<evidence type="ECO:0000256" key="6">
    <source>
        <dbReference type="ARBA" id="ARBA00023015"/>
    </source>
</evidence>
<protein>
    <recommendedName>
        <fullName evidence="10">Regulator of SigK</fullName>
    </recommendedName>
    <alternativeName>
        <fullName evidence="9">Sigma-K anti-sigma factor RskA</fullName>
    </alternativeName>
</protein>
<dbReference type="InterPro" id="IPR051474">
    <property type="entry name" value="Anti-sigma-K/W_factor"/>
</dbReference>
<dbReference type="PANTHER" id="PTHR37461:SF1">
    <property type="entry name" value="ANTI-SIGMA-K FACTOR RSKA"/>
    <property type="match status" value="1"/>
</dbReference>
<feature type="domain" description="Anti-sigma-K factor RskA N-terminal" evidence="13">
    <location>
        <begin position="10"/>
        <end position="51"/>
    </location>
</feature>
<dbReference type="Proteomes" id="UP000295621">
    <property type="component" value="Unassembled WGS sequence"/>
</dbReference>
<keyword evidence="4" id="KW-0812">Transmembrane</keyword>
<dbReference type="OrthoDB" id="153510at2"/>
<evidence type="ECO:0000313" key="15">
    <source>
        <dbReference type="Proteomes" id="UP000295621"/>
    </source>
</evidence>
<dbReference type="InterPro" id="IPR041916">
    <property type="entry name" value="Anti_sigma_zinc_sf"/>
</dbReference>
<evidence type="ECO:0000256" key="2">
    <source>
        <dbReference type="ARBA" id="ARBA00004236"/>
    </source>
</evidence>
<evidence type="ECO:0000259" key="12">
    <source>
        <dbReference type="Pfam" id="PF10099"/>
    </source>
</evidence>
<feature type="region of interest" description="Disordered" evidence="11">
    <location>
        <begin position="227"/>
        <end position="247"/>
    </location>
</feature>
<dbReference type="Pfam" id="PF22618">
    <property type="entry name" value="RskA_N"/>
    <property type="match status" value="1"/>
</dbReference>
<evidence type="ECO:0000313" key="14">
    <source>
        <dbReference type="EMBL" id="TDC52483.1"/>
    </source>
</evidence>
<feature type="domain" description="Anti-sigma K factor RskA C-terminal" evidence="12">
    <location>
        <begin position="101"/>
        <end position="240"/>
    </location>
</feature>
<dbReference type="Gene3D" id="1.10.10.1320">
    <property type="entry name" value="Anti-sigma factor, zinc-finger domain"/>
    <property type="match status" value="1"/>
</dbReference>
<keyword evidence="5" id="KW-1133">Transmembrane helix</keyword>
<sequence>MSRPADAGIHTLAAPYALHALPEDEARRFEAHLERCADCRVEVDELRETAARLGAVTAVAPPRRMREEVLARVAEVRPLPPRTAGGPAPVLRRWWPRVATGLVAALVAGIVVLGIRLDDVQDDLDRSQQVGAQMRQLVEADDMQMIRVGEDGASRGTVLVARSLDVAVFIGDGMAPAPEGHTYQLWLMHEDGPVVSAGVLGNPPDGHVGPVTARGLAGVDRMGITVEPDGGSPQPTSDPVMMIDLPA</sequence>
<dbReference type="EMBL" id="SMKL01000015">
    <property type="protein sequence ID" value="TDC52483.1"/>
    <property type="molecule type" value="Genomic_DNA"/>
</dbReference>
<evidence type="ECO:0000256" key="1">
    <source>
        <dbReference type="ARBA" id="ARBA00004167"/>
    </source>
</evidence>
<evidence type="ECO:0000256" key="4">
    <source>
        <dbReference type="ARBA" id="ARBA00022692"/>
    </source>
</evidence>
<dbReference type="RefSeq" id="WP_131981545.1">
    <property type="nucleotide sequence ID" value="NZ_SMKL01000015.1"/>
</dbReference>
<accession>A0A4R4RVA2</accession>
<dbReference type="Pfam" id="PF10099">
    <property type="entry name" value="RskA_C"/>
    <property type="match status" value="1"/>
</dbReference>
<evidence type="ECO:0000256" key="8">
    <source>
        <dbReference type="ARBA" id="ARBA00023163"/>
    </source>
</evidence>
<evidence type="ECO:0000256" key="3">
    <source>
        <dbReference type="ARBA" id="ARBA00022475"/>
    </source>
</evidence>
<dbReference type="InterPro" id="IPR053877">
    <property type="entry name" value="RskA_N"/>
</dbReference>
<dbReference type="GO" id="GO:0016989">
    <property type="term" value="F:sigma factor antagonist activity"/>
    <property type="evidence" value="ECO:0007669"/>
    <property type="project" value="TreeGrafter"/>
</dbReference>
<dbReference type="PANTHER" id="PTHR37461">
    <property type="entry name" value="ANTI-SIGMA-K FACTOR RSKA"/>
    <property type="match status" value="1"/>
</dbReference>
<gene>
    <name evidence="14" type="ORF">E1212_09155</name>
</gene>
<dbReference type="GO" id="GO:0006417">
    <property type="term" value="P:regulation of translation"/>
    <property type="evidence" value="ECO:0007669"/>
    <property type="project" value="TreeGrafter"/>
</dbReference>
<comment type="caution">
    <text evidence="14">The sequence shown here is derived from an EMBL/GenBank/DDBJ whole genome shotgun (WGS) entry which is preliminary data.</text>
</comment>
<evidence type="ECO:0000256" key="5">
    <source>
        <dbReference type="ARBA" id="ARBA00022989"/>
    </source>
</evidence>
<name>A0A4R4RVA2_9ACTN</name>
<evidence type="ECO:0000256" key="10">
    <source>
        <dbReference type="ARBA" id="ARBA00030803"/>
    </source>
</evidence>
<dbReference type="InterPro" id="IPR018764">
    <property type="entry name" value="RskA_C"/>
</dbReference>
<evidence type="ECO:0000259" key="13">
    <source>
        <dbReference type="Pfam" id="PF22618"/>
    </source>
</evidence>
<keyword evidence="15" id="KW-1185">Reference proteome</keyword>
<keyword evidence="8" id="KW-0804">Transcription</keyword>
<evidence type="ECO:0000256" key="7">
    <source>
        <dbReference type="ARBA" id="ARBA00023136"/>
    </source>
</evidence>
<dbReference type="GO" id="GO:0005886">
    <property type="term" value="C:plasma membrane"/>
    <property type="evidence" value="ECO:0007669"/>
    <property type="project" value="UniProtKB-SubCell"/>
</dbReference>
<comment type="subcellular location">
    <subcellularLocation>
        <location evidence="2">Cell membrane</location>
    </subcellularLocation>
    <subcellularLocation>
        <location evidence="1">Membrane</location>
        <topology evidence="1">Single-pass membrane protein</topology>
    </subcellularLocation>
</comment>